<dbReference type="Proteomes" id="UP000596660">
    <property type="component" value="Unplaced"/>
</dbReference>
<keyword evidence="3" id="KW-1185">Reference proteome</keyword>
<evidence type="ECO:0000313" key="2">
    <source>
        <dbReference type="EnsemblPlants" id="AUR62033939-RA:cds"/>
    </source>
</evidence>
<dbReference type="OMA" id="RHANIEN"/>
<accession>A0A803MRN8</accession>
<dbReference type="RefSeq" id="XP_021747063.1">
    <property type="nucleotide sequence ID" value="XM_021891371.1"/>
</dbReference>
<evidence type="ECO:0000313" key="3">
    <source>
        <dbReference type="Proteomes" id="UP000596660"/>
    </source>
</evidence>
<proteinExistence type="predicted"/>
<organism evidence="2 3">
    <name type="scientific">Chenopodium quinoa</name>
    <name type="common">Quinoa</name>
    <dbReference type="NCBI Taxonomy" id="63459"/>
    <lineage>
        <taxon>Eukaryota</taxon>
        <taxon>Viridiplantae</taxon>
        <taxon>Streptophyta</taxon>
        <taxon>Embryophyta</taxon>
        <taxon>Tracheophyta</taxon>
        <taxon>Spermatophyta</taxon>
        <taxon>Magnoliopsida</taxon>
        <taxon>eudicotyledons</taxon>
        <taxon>Gunneridae</taxon>
        <taxon>Pentapetalae</taxon>
        <taxon>Caryophyllales</taxon>
        <taxon>Chenopodiaceae</taxon>
        <taxon>Chenopodioideae</taxon>
        <taxon>Atripliceae</taxon>
        <taxon>Chenopodium</taxon>
    </lineage>
</organism>
<reference evidence="2" key="1">
    <citation type="journal article" date="2017" name="Nature">
        <title>The genome of Chenopodium quinoa.</title>
        <authorList>
            <person name="Jarvis D.E."/>
            <person name="Ho Y.S."/>
            <person name="Lightfoot D.J."/>
            <person name="Schmoeckel S.M."/>
            <person name="Li B."/>
            <person name="Borm T.J.A."/>
            <person name="Ohyanagi H."/>
            <person name="Mineta K."/>
            <person name="Michell C.T."/>
            <person name="Saber N."/>
            <person name="Kharbatia N.M."/>
            <person name="Rupper R.R."/>
            <person name="Sharp A.R."/>
            <person name="Dally N."/>
            <person name="Boughton B.A."/>
            <person name="Woo Y.H."/>
            <person name="Gao G."/>
            <person name="Schijlen E.G.W.M."/>
            <person name="Guo X."/>
            <person name="Momin A.A."/>
            <person name="Negrao S."/>
            <person name="Al-Babili S."/>
            <person name="Gehring C."/>
            <person name="Roessner U."/>
            <person name="Jung C."/>
            <person name="Murphy K."/>
            <person name="Arold S.T."/>
            <person name="Gojobori T."/>
            <person name="van der Linden C.G."/>
            <person name="van Loo E.N."/>
            <person name="Jellen E.N."/>
            <person name="Maughan P.J."/>
            <person name="Tester M."/>
        </authorList>
    </citation>
    <scope>NUCLEOTIDE SEQUENCE [LARGE SCALE GENOMIC DNA]</scope>
    <source>
        <strain evidence="2">cv. PI 614886</strain>
    </source>
</reference>
<sequence>MADLSKGNEDKSVTKTSSFKIFGKSPARTLSSKKSANPLMKMFSRSRKLDKKTDGSEYADESDPSNTIEADTEVIGETAPATLLEKLTEDAPKFIEEVVSTYANKTENLASELTKAIPVAESKESTPAAEEKKKPEFFSKIKNGAEKAKEELQSKAKEELKKVEGGLTEAYKAFTSTYNKATTIEQQPIDDKKLQDVKEVKTDEAANVPVPLSSPTPTGLDHQDDNVVAATRAAEPTKTEATTTTTTTEAASQPGDNPENKQEVNCFTYLAEELQKVCATWNNNNKKEE</sequence>
<dbReference type="OrthoDB" id="1748541at2759"/>
<feature type="region of interest" description="Disordered" evidence="1">
    <location>
        <begin position="202"/>
        <end position="261"/>
    </location>
</feature>
<dbReference type="EnsemblPlants" id="AUR62033939-RA">
    <property type="protein sequence ID" value="AUR62033939-RA:cds"/>
    <property type="gene ID" value="AUR62033939"/>
</dbReference>
<evidence type="ECO:0000256" key="1">
    <source>
        <dbReference type="SAM" id="MobiDB-lite"/>
    </source>
</evidence>
<gene>
    <name evidence="2" type="primary">LOC110712908</name>
</gene>
<protein>
    <submittedName>
        <fullName evidence="2">Uncharacterized protein</fullName>
    </submittedName>
</protein>
<feature type="compositionally biased region" description="Low complexity" evidence="1">
    <location>
        <begin position="229"/>
        <end position="251"/>
    </location>
</feature>
<dbReference type="Gramene" id="AUR62033939-RA">
    <property type="protein sequence ID" value="AUR62033939-RA:cds"/>
    <property type="gene ID" value="AUR62033939"/>
</dbReference>
<dbReference type="GeneID" id="110712908"/>
<feature type="region of interest" description="Disordered" evidence="1">
    <location>
        <begin position="29"/>
        <end position="74"/>
    </location>
</feature>
<name>A0A803MRN8_CHEQI</name>
<dbReference type="AlphaFoldDB" id="A0A803MRN8"/>
<reference evidence="2" key="2">
    <citation type="submission" date="2021-03" db="UniProtKB">
        <authorList>
            <consortium name="EnsemblPlants"/>
        </authorList>
    </citation>
    <scope>IDENTIFICATION</scope>
</reference>
<dbReference type="KEGG" id="cqi:110712908"/>